<keyword evidence="6" id="KW-0418">Kinase</keyword>
<dbReference type="InterPro" id="IPR000014">
    <property type="entry name" value="PAS"/>
</dbReference>
<evidence type="ECO:0000256" key="5">
    <source>
        <dbReference type="ARBA" id="ARBA00022741"/>
    </source>
</evidence>
<comment type="catalytic activity">
    <reaction evidence="1">
        <text>ATP + protein L-histidine = ADP + protein N-phospho-L-histidine.</text>
        <dbReference type="EC" id="2.7.13.3"/>
    </reaction>
</comment>
<dbReference type="InterPro" id="IPR001789">
    <property type="entry name" value="Sig_transdc_resp-reg_receiver"/>
</dbReference>
<dbReference type="InterPro" id="IPR003594">
    <property type="entry name" value="HATPase_dom"/>
</dbReference>
<evidence type="ECO:0000256" key="6">
    <source>
        <dbReference type="ARBA" id="ARBA00022777"/>
    </source>
</evidence>
<dbReference type="InterPro" id="IPR036890">
    <property type="entry name" value="HATPase_C_sf"/>
</dbReference>
<comment type="caution">
    <text evidence="15">The sequence shown here is derived from an EMBL/GenBank/DDBJ whole genome shotgun (WGS) entry which is preliminary data.</text>
</comment>
<evidence type="ECO:0000256" key="10">
    <source>
        <dbReference type="ARBA" id="ARBA00068150"/>
    </source>
</evidence>
<dbReference type="SMART" id="SM00387">
    <property type="entry name" value="HATPase_c"/>
    <property type="match status" value="1"/>
</dbReference>
<dbReference type="PROSITE" id="PS50109">
    <property type="entry name" value="HIS_KIN"/>
    <property type="match status" value="1"/>
</dbReference>
<dbReference type="GO" id="GO:0006355">
    <property type="term" value="P:regulation of DNA-templated transcription"/>
    <property type="evidence" value="ECO:0007669"/>
    <property type="project" value="InterPro"/>
</dbReference>
<evidence type="ECO:0000313" key="16">
    <source>
        <dbReference type="Proteomes" id="UP000194841"/>
    </source>
</evidence>
<evidence type="ECO:0000256" key="7">
    <source>
        <dbReference type="ARBA" id="ARBA00022840"/>
    </source>
</evidence>
<dbReference type="GO" id="GO:0000155">
    <property type="term" value="F:phosphorelay sensor kinase activity"/>
    <property type="evidence" value="ECO:0007669"/>
    <property type="project" value="InterPro"/>
</dbReference>
<evidence type="ECO:0000256" key="1">
    <source>
        <dbReference type="ARBA" id="ARBA00000085"/>
    </source>
</evidence>
<dbReference type="PROSITE" id="PS50112">
    <property type="entry name" value="PAS"/>
    <property type="match status" value="1"/>
</dbReference>
<evidence type="ECO:0000259" key="13">
    <source>
        <dbReference type="PROSITE" id="PS50110"/>
    </source>
</evidence>
<feature type="modified residue" description="4-aspartylphosphate" evidence="11">
    <location>
        <position position="569"/>
    </location>
</feature>
<dbReference type="Pfam" id="PF00072">
    <property type="entry name" value="Response_reg"/>
    <property type="match status" value="1"/>
</dbReference>
<dbReference type="EC" id="2.7.13.3" evidence="2"/>
<name>A0A244CLI5_PSEDV</name>
<dbReference type="PROSITE" id="PS50110">
    <property type="entry name" value="RESPONSE_REGULATORY"/>
    <property type="match status" value="1"/>
</dbReference>
<comment type="subunit">
    <text evidence="9">At low DSF concentrations, interacts with RpfF.</text>
</comment>
<dbReference type="SUPFAM" id="SSF47384">
    <property type="entry name" value="Homodimeric domain of signal transducing histidine kinase"/>
    <property type="match status" value="1"/>
</dbReference>
<feature type="domain" description="PAS" evidence="14">
    <location>
        <begin position="3"/>
        <end position="73"/>
    </location>
</feature>
<feature type="domain" description="Histidine kinase" evidence="12">
    <location>
        <begin position="150"/>
        <end position="371"/>
    </location>
</feature>
<dbReference type="Proteomes" id="UP000194841">
    <property type="component" value="Unassembled WGS sequence"/>
</dbReference>
<dbReference type="SMART" id="SM00388">
    <property type="entry name" value="HisKA"/>
    <property type="match status" value="1"/>
</dbReference>
<dbReference type="FunFam" id="1.10.287.130:FF:000002">
    <property type="entry name" value="Two-component osmosensing histidine kinase"/>
    <property type="match status" value="1"/>
</dbReference>
<proteinExistence type="predicted"/>
<dbReference type="CDD" id="cd17546">
    <property type="entry name" value="REC_hyHK_CKI1_RcsC-like"/>
    <property type="match status" value="1"/>
</dbReference>
<keyword evidence="5" id="KW-0547">Nucleotide-binding</keyword>
<accession>A0A244CLI5</accession>
<evidence type="ECO:0000256" key="3">
    <source>
        <dbReference type="ARBA" id="ARBA00022553"/>
    </source>
</evidence>
<evidence type="ECO:0000256" key="8">
    <source>
        <dbReference type="ARBA" id="ARBA00023012"/>
    </source>
</evidence>
<dbReference type="FunFam" id="3.30.565.10:FF:000010">
    <property type="entry name" value="Sensor histidine kinase RcsC"/>
    <property type="match status" value="1"/>
</dbReference>
<keyword evidence="16" id="KW-1185">Reference proteome</keyword>
<protein>
    <recommendedName>
        <fullName evidence="10">Sensory/regulatory protein RpfC</fullName>
        <ecNumber evidence="2">2.7.13.3</ecNumber>
    </recommendedName>
</protein>
<dbReference type="SMART" id="SM00448">
    <property type="entry name" value="REC"/>
    <property type="match status" value="1"/>
</dbReference>
<keyword evidence="8" id="KW-0902">Two-component regulatory system</keyword>
<dbReference type="InterPro" id="IPR005467">
    <property type="entry name" value="His_kinase_dom"/>
</dbReference>
<dbReference type="OrthoDB" id="9810730at2"/>
<dbReference type="CDD" id="cd00082">
    <property type="entry name" value="HisKA"/>
    <property type="match status" value="1"/>
</dbReference>
<dbReference type="GO" id="GO:0005524">
    <property type="term" value="F:ATP binding"/>
    <property type="evidence" value="ECO:0007669"/>
    <property type="project" value="UniProtKB-KW"/>
</dbReference>
<reference evidence="15 16" key="1">
    <citation type="submission" date="2017-02" db="EMBL/GenBank/DDBJ databases">
        <title>Pseudoalteromonas ulvae TC14 Genome.</title>
        <authorList>
            <person name="Molmeret M."/>
        </authorList>
    </citation>
    <scope>NUCLEOTIDE SEQUENCE [LARGE SCALE GENOMIC DNA]</scope>
    <source>
        <strain evidence="15">TC14</strain>
    </source>
</reference>
<dbReference type="PRINTS" id="PR00344">
    <property type="entry name" value="BCTRLSENSOR"/>
</dbReference>
<evidence type="ECO:0000259" key="12">
    <source>
        <dbReference type="PROSITE" id="PS50109"/>
    </source>
</evidence>
<keyword evidence="4" id="KW-0808">Transferase</keyword>
<dbReference type="Pfam" id="PF02518">
    <property type="entry name" value="HATPase_c"/>
    <property type="match status" value="1"/>
</dbReference>
<evidence type="ECO:0000256" key="11">
    <source>
        <dbReference type="PROSITE-ProRule" id="PRU00169"/>
    </source>
</evidence>
<dbReference type="InterPro" id="IPR003661">
    <property type="entry name" value="HisK_dim/P_dom"/>
</dbReference>
<dbReference type="Gene3D" id="1.10.287.130">
    <property type="match status" value="1"/>
</dbReference>
<dbReference type="CDD" id="cd00130">
    <property type="entry name" value="PAS"/>
    <property type="match status" value="1"/>
</dbReference>
<dbReference type="Gene3D" id="3.30.450.20">
    <property type="entry name" value="PAS domain"/>
    <property type="match status" value="1"/>
</dbReference>
<dbReference type="PANTHER" id="PTHR45339">
    <property type="entry name" value="HYBRID SIGNAL TRANSDUCTION HISTIDINE KINASE J"/>
    <property type="match status" value="1"/>
</dbReference>
<evidence type="ECO:0000256" key="9">
    <source>
        <dbReference type="ARBA" id="ARBA00064003"/>
    </source>
</evidence>
<dbReference type="Gene3D" id="3.30.565.10">
    <property type="entry name" value="Histidine kinase-like ATPase, C-terminal domain"/>
    <property type="match status" value="1"/>
</dbReference>
<dbReference type="AlphaFoldDB" id="A0A244CLI5"/>
<sequence>MSVSNECSEILNQLNLGIAVVDSDYKIVFWNQWLVSHSGFDEKMVVGQSLLEVYPKLKGTRLQQAIQASTMQKLPSVLSRVFNPSPLPLYDKSNHRIKQSITVKPFSNCPNCSVIQIIDVTSSVAREKALEKQVIERRNAEQAKSAFLANMSHEIRTPLNGIIGMLELLQGEELPTKLIQYLNIATNSADALLFIINDILDFSKIEAGKVDISPVEFEILPFFQEVISGFAVNAHKKGIELIFDASQLNNTTVVADKQRLRQIVSNLISNAVKFTEKGEVVIEAYIQSVSHQHFQLVCKILDTGIGIEPHIITKLFEPFQQSDCSISRRFGGTGLGLAIAKQLCHLMGGDISLSSKVGEGSCFEFDVLIHIEEQPPSIKLLLQKNCLIAEANQSSNAILAKQLKAWGARVRQVHNEQSLMDVISKQTQFDYVFLSSEVFIQAEAQITVWQETHSAQLVIMQNDWHTLPSSALYWQIIKPIYKSDIQALTLDTLASPIENSCDNHEHYIQDPTFASEHVVLIVEDNPINQIVAKECLKRLGYQFSIVDNGELALDYLKHTHHLIDLILMDCQMPVMDGFTCTSKIRDGECGERYQSIPILALTANVIESERDRCLNHGMNDFLSKPINLELLAVMLHKWLDKR</sequence>
<dbReference type="Pfam" id="PF00989">
    <property type="entry name" value="PAS"/>
    <property type="match status" value="1"/>
</dbReference>
<dbReference type="CDD" id="cd16922">
    <property type="entry name" value="HATPase_EvgS-ArcB-TorS-like"/>
    <property type="match status" value="1"/>
</dbReference>
<gene>
    <name evidence="15" type="ORF">B1199_17355</name>
</gene>
<dbReference type="InterPro" id="IPR011006">
    <property type="entry name" value="CheY-like_superfamily"/>
</dbReference>
<dbReference type="SUPFAM" id="SSF55874">
    <property type="entry name" value="ATPase domain of HSP90 chaperone/DNA topoisomerase II/histidine kinase"/>
    <property type="match status" value="1"/>
</dbReference>
<evidence type="ECO:0000259" key="14">
    <source>
        <dbReference type="PROSITE" id="PS50112"/>
    </source>
</evidence>
<dbReference type="InterPro" id="IPR036097">
    <property type="entry name" value="HisK_dim/P_sf"/>
</dbReference>
<dbReference type="InterPro" id="IPR013767">
    <property type="entry name" value="PAS_fold"/>
</dbReference>
<organism evidence="15 16">
    <name type="scientific">Pseudoalteromonas ulvae</name>
    <dbReference type="NCBI Taxonomy" id="107327"/>
    <lineage>
        <taxon>Bacteria</taxon>
        <taxon>Pseudomonadati</taxon>
        <taxon>Pseudomonadota</taxon>
        <taxon>Gammaproteobacteria</taxon>
        <taxon>Alteromonadales</taxon>
        <taxon>Pseudoalteromonadaceae</taxon>
        <taxon>Pseudoalteromonas</taxon>
    </lineage>
</organism>
<evidence type="ECO:0000256" key="2">
    <source>
        <dbReference type="ARBA" id="ARBA00012438"/>
    </source>
</evidence>
<evidence type="ECO:0000256" key="4">
    <source>
        <dbReference type="ARBA" id="ARBA00022679"/>
    </source>
</evidence>
<dbReference type="EMBL" id="MWPV01000006">
    <property type="protein sequence ID" value="OUL56435.1"/>
    <property type="molecule type" value="Genomic_DNA"/>
</dbReference>
<dbReference type="RefSeq" id="WP_086745407.1">
    <property type="nucleotide sequence ID" value="NZ_MWPV01000006.1"/>
</dbReference>
<evidence type="ECO:0000313" key="15">
    <source>
        <dbReference type="EMBL" id="OUL56435.1"/>
    </source>
</evidence>
<dbReference type="SUPFAM" id="SSF52172">
    <property type="entry name" value="CheY-like"/>
    <property type="match status" value="1"/>
</dbReference>
<dbReference type="Gene3D" id="3.40.50.2300">
    <property type="match status" value="1"/>
</dbReference>
<dbReference type="PANTHER" id="PTHR45339:SF5">
    <property type="entry name" value="HISTIDINE KINASE"/>
    <property type="match status" value="1"/>
</dbReference>
<dbReference type="InterPro" id="IPR004358">
    <property type="entry name" value="Sig_transdc_His_kin-like_C"/>
</dbReference>
<dbReference type="SUPFAM" id="SSF55785">
    <property type="entry name" value="PYP-like sensor domain (PAS domain)"/>
    <property type="match status" value="1"/>
</dbReference>
<dbReference type="SMART" id="SM00091">
    <property type="entry name" value="PAS"/>
    <property type="match status" value="1"/>
</dbReference>
<keyword evidence="3 11" id="KW-0597">Phosphoprotein</keyword>
<keyword evidence="7" id="KW-0067">ATP-binding</keyword>
<dbReference type="InterPro" id="IPR035965">
    <property type="entry name" value="PAS-like_dom_sf"/>
</dbReference>
<feature type="domain" description="Response regulatory" evidence="13">
    <location>
        <begin position="518"/>
        <end position="639"/>
    </location>
</feature>
<dbReference type="Pfam" id="PF00512">
    <property type="entry name" value="HisKA"/>
    <property type="match status" value="1"/>
</dbReference>